<dbReference type="NCBIfam" id="TIGR01967">
    <property type="entry name" value="DEAH_box_HrpA"/>
    <property type="match status" value="1"/>
</dbReference>
<reference evidence="7 8" key="1">
    <citation type="submission" date="2023-07" db="EMBL/GenBank/DDBJ databases">
        <title>Genomic Encyclopedia of Type Strains, Phase IV (KMG-IV): sequencing the most valuable type-strain genomes for metagenomic binning, comparative biology and taxonomic classification.</title>
        <authorList>
            <person name="Goeker M."/>
        </authorList>
    </citation>
    <scope>NUCLEOTIDE SEQUENCE [LARGE SCALE GENOMIC DNA]</scope>
    <source>
        <strain evidence="7 8">DSM 40573</strain>
    </source>
</reference>
<dbReference type="Gene3D" id="3.40.50.300">
    <property type="entry name" value="P-loop containing nucleotide triphosphate hydrolases"/>
    <property type="match status" value="2"/>
</dbReference>
<dbReference type="GO" id="GO:0016787">
    <property type="term" value="F:hydrolase activity"/>
    <property type="evidence" value="ECO:0007669"/>
    <property type="project" value="UniProtKB-KW"/>
</dbReference>
<dbReference type="InterPro" id="IPR010222">
    <property type="entry name" value="RNA_helicase_HrpA"/>
</dbReference>
<dbReference type="InterPro" id="IPR011545">
    <property type="entry name" value="DEAD/DEAH_box_helicase_dom"/>
</dbReference>
<name>A0ABU0KP36_9ACTN</name>
<comment type="caution">
    <text evidence="7">The sequence shown here is derived from an EMBL/GenBank/DDBJ whole genome shotgun (WGS) entry which is preliminary data.</text>
</comment>
<dbReference type="InterPro" id="IPR014001">
    <property type="entry name" value="Helicase_ATP-bd"/>
</dbReference>
<dbReference type="InterPro" id="IPR003593">
    <property type="entry name" value="AAA+_ATPase"/>
</dbReference>
<keyword evidence="4" id="KW-0067">ATP-binding</keyword>
<dbReference type="PROSITE" id="PS51194">
    <property type="entry name" value="HELICASE_CTER"/>
    <property type="match status" value="1"/>
</dbReference>
<evidence type="ECO:0000313" key="8">
    <source>
        <dbReference type="Proteomes" id="UP001236795"/>
    </source>
</evidence>
<dbReference type="Pfam" id="PF00270">
    <property type="entry name" value="DEAD"/>
    <property type="match status" value="1"/>
</dbReference>
<dbReference type="Pfam" id="PF21010">
    <property type="entry name" value="HA2_C"/>
    <property type="match status" value="1"/>
</dbReference>
<dbReference type="PANTHER" id="PTHR18934:SF99">
    <property type="entry name" value="ATP-DEPENDENT RNA HELICASE DHX37-RELATED"/>
    <property type="match status" value="1"/>
</dbReference>
<evidence type="ECO:0000259" key="5">
    <source>
        <dbReference type="PROSITE" id="PS51192"/>
    </source>
</evidence>
<dbReference type="InterPro" id="IPR001650">
    <property type="entry name" value="Helicase_C-like"/>
</dbReference>
<dbReference type="EMBL" id="JAUSWC010000030">
    <property type="protein sequence ID" value="MDQ0491193.1"/>
    <property type="molecule type" value="Genomic_DNA"/>
</dbReference>
<dbReference type="EC" id="3.6.4.13" evidence="7"/>
<dbReference type="SMART" id="SM00847">
    <property type="entry name" value="HA2"/>
    <property type="match status" value="1"/>
</dbReference>
<dbReference type="Pfam" id="PF11898">
    <property type="entry name" value="DUF3418"/>
    <property type="match status" value="1"/>
</dbReference>
<dbReference type="Pfam" id="PF07717">
    <property type="entry name" value="OB_NTP_bind"/>
    <property type="match status" value="1"/>
</dbReference>
<feature type="domain" description="Helicase ATP-binding" evidence="5">
    <location>
        <begin position="87"/>
        <end position="251"/>
    </location>
</feature>
<dbReference type="SMART" id="SM00490">
    <property type="entry name" value="HELICc"/>
    <property type="match status" value="1"/>
</dbReference>
<keyword evidence="1" id="KW-0547">Nucleotide-binding</keyword>
<keyword evidence="3 7" id="KW-0347">Helicase</keyword>
<dbReference type="InterPro" id="IPR007502">
    <property type="entry name" value="Helicase-assoc_dom"/>
</dbReference>
<dbReference type="PROSITE" id="PS51192">
    <property type="entry name" value="HELICASE_ATP_BIND_1"/>
    <property type="match status" value="1"/>
</dbReference>
<proteinExistence type="predicted"/>
<dbReference type="SMART" id="SM00487">
    <property type="entry name" value="DEXDc"/>
    <property type="match status" value="1"/>
</dbReference>
<protein>
    <submittedName>
        <fullName evidence="7">ATP-dependent helicase HrpA</fullName>
        <ecNumber evidence="7">3.6.4.13</ecNumber>
    </submittedName>
</protein>
<dbReference type="Pfam" id="PF00271">
    <property type="entry name" value="Helicase_C"/>
    <property type="match status" value="1"/>
</dbReference>
<dbReference type="InterPro" id="IPR048333">
    <property type="entry name" value="HA2_WH"/>
</dbReference>
<dbReference type="Gene3D" id="1.20.120.1080">
    <property type="match status" value="1"/>
</dbReference>
<dbReference type="CDD" id="cd17989">
    <property type="entry name" value="DEXHc_HrpA"/>
    <property type="match status" value="1"/>
</dbReference>
<evidence type="ECO:0000256" key="4">
    <source>
        <dbReference type="ARBA" id="ARBA00022840"/>
    </source>
</evidence>
<dbReference type="PANTHER" id="PTHR18934">
    <property type="entry name" value="ATP-DEPENDENT RNA HELICASE"/>
    <property type="match status" value="1"/>
</dbReference>
<accession>A0ABU0KP36</accession>
<evidence type="ECO:0000256" key="1">
    <source>
        <dbReference type="ARBA" id="ARBA00022741"/>
    </source>
</evidence>
<evidence type="ECO:0000259" key="6">
    <source>
        <dbReference type="PROSITE" id="PS51194"/>
    </source>
</evidence>
<dbReference type="Pfam" id="PF04408">
    <property type="entry name" value="WHD_HA2"/>
    <property type="match status" value="1"/>
</dbReference>
<dbReference type="Proteomes" id="UP001236795">
    <property type="component" value="Unassembled WGS sequence"/>
</dbReference>
<gene>
    <name evidence="7" type="ORF">QO019_006078</name>
</gene>
<sequence>MSTHSAPALGSLASRLSELSLRDAHRLGRRLEGARKIRKPEARAAVLGEIEAEVAAAEERMAARRARVPEVRYPEQLPVSQKKDAIAEAIRDHQVVIVAGETGSGKTTQIPKICMELGRGVRGMIGHTQPRRIAARTVAERVAEELDTPLGEAVGWKVRFTDQVDPEATFIKLMTDGILLAEIQTDRELRAYDTIIIDEAHERSLNIDFLLGYLAQLLPKRPDLKVVITSATIDPERFSRHFGDAPIIEVSGRTYPVEVRYRPLLEEDSEDADRDQITAITDAVEELMAEGPGDILVFLSGEREIRDTADALNKKRYRSTEVLPLYARLSHAEQHRVFQQHSGRRIVLATNVAETSLTVPGIKYVIDPGFARISRYSHRTKVQRLPIEPVSQASANQRKGRCGRTSDGICIRLYSEDDFLSRPEFTDAEILRTNLASVILQMTAAGLGEIEKFPFIDPPDHRNIRDGVQLLQELGALDPTQKDPRKRLTPTGRKLAQLPVDPRLARMVLEAERNGCVREVMVIAAALSIQDPRERPADKQTQADQQHARFRDETSDFLAFLNLWRYIREQQKERGSSSFRRMCKQEYLNFLRIREWQDIYAQLRTVAKQMGIHLNDQDAPADRIHVSLLAGLLSHIGMKDVKESKDSGQGGGRREGGRNEYLGARNAKFAVFPGSALFKKPPRFVMSAELVETSRLWARVNAKIEPEWVEPLAEHLVKRTYSEPHWEKDQAAVMAYEKVTLYGVPIVAQRKVNYGRIDPELSRELFIRNALVEGDWRTHHKFFADNRKLLTEVEELEHRARRRDILVDDETLFDFYDQRIPDHVVSGAHFDSWWKRKRREQPDFLDFEREMLIRESADAVTKADYPDTWRQGPLTFRVTYQFEPGADADGVTVHIPLQVLNQVTDEGFDWQIPGLREEVVTELIRSLPKPIRRNYVPAPNYAKAFLERAVPLQEPLTVTMARELKRMVGVPFEAEDFDWSRVPDHLKVTFRIVDERRRTLAEDKDLEALKLKLRPKARKALSQAAAATAQRQGGESLERKGLTDWTIGSLTRVFETRRAGQPVKAYPALMDDGDSVSVRLFDSEAEQAEAMWKGTRRLILLNIPVNPGKFASEKLTNPQKLALSANPHGSVQALFDDCAMAAADKLIADFGGPVWDEESYRKLFDKVRAEIVDTTVRAVGQVQQVLAAWQACERRLKGVRSPALLPNLQDVRTQLDGLVKPGFVTEAGLRRMPDLMRYLVAADRRLQQMPTNAQRDTTRMAKVHEMQDEYAWLLEQMPQGRPVPQQVRDIRWMIEELRVSYFAHALGTAYPVSDKRIVKAIDAAVP</sequence>
<evidence type="ECO:0000256" key="3">
    <source>
        <dbReference type="ARBA" id="ARBA00022806"/>
    </source>
</evidence>
<dbReference type="NCBIfam" id="NF008348">
    <property type="entry name" value="PRK11131.1"/>
    <property type="match status" value="1"/>
</dbReference>
<evidence type="ECO:0000256" key="2">
    <source>
        <dbReference type="ARBA" id="ARBA00022801"/>
    </source>
</evidence>
<dbReference type="RefSeq" id="WP_215188287.1">
    <property type="nucleotide sequence ID" value="NZ_JAUSWC010000030.1"/>
</dbReference>
<dbReference type="GO" id="GO:0003724">
    <property type="term" value="F:RNA helicase activity"/>
    <property type="evidence" value="ECO:0007669"/>
    <property type="project" value="UniProtKB-EC"/>
</dbReference>
<dbReference type="SMART" id="SM00382">
    <property type="entry name" value="AAA"/>
    <property type="match status" value="1"/>
</dbReference>
<keyword evidence="2 7" id="KW-0378">Hydrolase</keyword>
<dbReference type="InterPro" id="IPR011709">
    <property type="entry name" value="DEAD-box_helicase_OB_fold"/>
</dbReference>
<dbReference type="CDD" id="cd18791">
    <property type="entry name" value="SF2_C_RHA"/>
    <property type="match status" value="1"/>
</dbReference>
<dbReference type="InterPro" id="IPR027417">
    <property type="entry name" value="P-loop_NTPase"/>
</dbReference>
<dbReference type="SUPFAM" id="SSF52540">
    <property type="entry name" value="P-loop containing nucleoside triphosphate hydrolases"/>
    <property type="match status" value="1"/>
</dbReference>
<dbReference type="InterPro" id="IPR024590">
    <property type="entry name" value="HrpA_C"/>
</dbReference>
<feature type="domain" description="Helicase C-terminal" evidence="6">
    <location>
        <begin position="279"/>
        <end position="446"/>
    </location>
</feature>
<keyword evidence="8" id="KW-1185">Reference proteome</keyword>
<evidence type="ECO:0000313" key="7">
    <source>
        <dbReference type="EMBL" id="MDQ0491193.1"/>
    </source>
</evidence>
<organism evidence="7 8">
    <name type="scientific">Streptomyces thermodiastaticus</name>
    <dbReference type="NCBI Taxonomy" id="44061"/>
    <lineage>
        <taxon>Bacteria</taxon>
        <taxon>Bacillati</taxon>
        <taxon>Actinomycetota</taxon>
        <taxon>Actinomycetes</taxon>
        <taxon>Kitasatosporales</taxon>
        <taxon>Streptomycetaceae</taxon>
        <taxon>Streptomyces</taxon>
    </lineage>
</organism>